<evidence type="ECO:0000313" key="2">
    <source>
        <dbReference type="Proteomes" id="UP001155586"/>
    </source>
</evidence>
<sequence length="233" mass="25777">MSIIGDNSTVIIAGGSGLVGSELTKLLLENDPISKVYALVRQPLPFFHPKLEAIQDDQLRVLEWNEEQPIPEIGFICLGTTKKKAGSKAALEKIDYELVCDVAQSMKVLGVKKVVVVSSYGASVQSLSHYLKCKGKMEHAISRLGFENTVFVRPGPLRGIRDEPRNDELVLQVIMKAIRPLMIGKLRNLIPIDATDVATAMLYSAFDHSLGKHSILTTVQMRELLEKYLPSNH</sequence>
<dbReference type="SUPFAM" id="SSF51735">
    <property type="entry name" value="NAD(P)-binding Rossmann-fold domains"/>
    <property type="match status" value="1"/>
</dbReference>
<evidence type="ECO:0000313" key="1">
    <source>
        <dbReference type="EMBL" id="MCW8336269.1"/>
    </source>
</evidence>
<dbReference type="PANTHER" id="PTHR14097">
    <property type="entry name" value="OXIDOREDUCTASE HTATIP2"/>
    <property type="match status" value="1"/>
</dbReference>
<dbReference type="EMBL" id="JAKRRX010000203">
    <property type="protein sequence ID" value="MCW8336269.1"/>
    <property type="molecule type" value="Genomic_DNA"/>
</dbReference>
<reference evidence="1" key="1">
    <citation type="submission" date="2022-02" db="EMBL/GenBank/DDBJ databases">
        <title>Vibrio sp. nov., a new bacterium isolated from Bohai sea, China.</title>
        <authorList>
            <person name="Yuan Y."/>
        </authorList>
    </citation>
    <scope>NUCLEOTIDE SEQUENCE</scope>
    <source>
        <strain evidence="1">DBSS07</strain>
    </source>
</reference>
<protein>
    <submittedName>
        <fullName evidence="1">NAD(P)H-binding protein</fullName>
    </submittedName>
</protein>
<dbReference type="InterPro" id="IPR014843">
    <property type="entry name" value="Him1/Fmp52"/>
</dbReference>
<dbReference type="GO" id="GO:0051170">
    <property type="term" value="P:import into nucleus"/>
    <property type="evidence" value="ECO:0007669"/>
    <property type="project" value="TreeGrafter"/>
</dbReference>
<dbReference type="InterPro" id="IPR036291">
    <property type="entry name" value="NAD(P)-bd_dom_sf"/>
</dbReference>
<gene>
    <name evidence="1" type="ORF">MD483_20885</name>
</gene>
<proteinExistence type="predicted"/>
<dbReference type="GO" id="GO:0005737">
    <property type="term" value="C:cytoplasm"/>
    <property type="evidence" value="ECO:0007669"/>
    <property type="project" value="TreeGrafter"/>
</dbReference>
<dbReference type="Proteomes" id="UP001155586">
    <property type="component" value="Unassembled WGS sequence"/>
</dbReference>
<accession>A0A9X3CIU7</accession>
<keyword evidence="2" id="KW-1185">Reference proteome</keyword>
<dbReference type="Pfam" id="PF08732">
    <property type="entry name" value="HIM1"/>
    <property type="match status" value="1"/>
</dbReference>
<dbReference type="RefSeq" id="WP_265689345.1">
    <property type="nucleotide sequence ID" value="NZ_JAKRRX010000203.1"/>
</dbReference>
<dbReference type="AlphaFoldDB" id="A0A9X3CIU7"/>
<dbReference type="Gene3D" id="3.40.50.720">
    <property type="entry name" value="NAD(P)-binding Rossmann-like Domain"/>
    <property type="match status" value="1"/>
</dbReference>
<comment type="caution">
    <text evidence="1">The sequence shown here is derived from an EMBL/GenBank/DDBJ whole genome shotgun (WGS) entry which is preliminary data.</text>
</comment>
<dbReference type="PANTHER" id="PTHR14097:SF7">
    <property type="entry name" value="OXIDOREDUCTASE HTATIP2"/>
    <property type="match status" value="1"/>
</dbReference>
<organism evidence="1 2">
    <name type="scientific">Vibrio paucivorans</name>
    <dbReference type="NCBI Taxonomy" id="2829489"/>
    <lineage>
        <taxon>Bacteria</taxon>
        <taxon>Pseudomonadati</taxon>
        <taxon>Pseudomonadota</taxon>
        <taxon>Gammaproteobacteria</taxon>
        <taxon>Vibrionales</taxon>
        <taxon>Vibrionaceae</taxon>
        <taxon>Vibrio</taxon>
    </lineage>
</organism>
<name>A0A9X3CIU7_9VIBR</name>